<dbReference type="NCBIfam" id="TIGR00089">
    <property type="entry name" value="MiaB/RimO family radical SAM methylthiotransferase"/>
    <property type="match status" value="1"/>
</dbReference>
<evidence type="ECO:0000256" key="7">
    <source>
        <dbReference type="ARBA" id="ARBA00022691"/>
    </source>
</evidence>
<evidence type="ECO:0000256" key="5">
    <source>
        <dbReference type="ARBA" id="ARBA00022490"/>
    </source>
</evidence>
<dbReference type="GO" id="GO:0051539">
    <property type="term" value="F:4 iron, 4 sulfur cluster binding"/>
    <property type="evidence" value="ECO:0007669"/>
    <property type="project" value="UniProtKB-KW"/>
</dbReference>
<dbReference type="EMBL" id="FRAI01000009">
    <property type="protein sequence ID" value="SHJ90668.1"/>
    <property type="molecule type" value="Genomic_DNA"/>
</dbReference>
<accession>A0A1M6N4R5</accession>
<dbReference type="CDD" id="cd01335">
    <property type="entry name" value="Radical_SAM"/>
    <property type="match status" value="1"/>
</dbReference>
<dbReference type="FunFam" id="3.80.30.20:FF:000001">
    <property type="entry name" value="tRNA-2-methylthio-N(6)-dimethylallyladenosine synthase 2"/>
    <property type="match status" value="1"/>
</dbReference>
<evidence type="ECO:0000256" key="12">
    <source>
        <dbReference type="ARBA" id="ARBA00031213"/>
    </source>
</evidence>
<evidence type="ECO:0000256" key="9">
    <source>
        <dbReference type="ARBA" id="ARBA00022723"/>
    </source>
</evidence>
<evidence type="ECO:0000256" key="8">
    <source>
        <dbReference type="ARBA" id="ARBA00022694"/>
    </source>
</evidence>
<dbReference type="OrthoDB" id="9805215at2"/>
<dbReference type="InterPro" id="IPR034557">
    <property type="entry name" value="ThrcA_tRNA_MEthiotransferase"/>
</dbReference>
<evidence type="ECO:0000259" key="16">
    <source>
        <dbReference type="PROSITE" id="PS51449"/>
    </source>
</evidence>
<dbReference type="Gene3D" id="3.40.50.12160">
    <property type="entry name" value="Methylthiotransferase, N-terminal domain"/>
    <property type="match status" value="1"/>
</dbReference>
<dbReference type="PANTHER" id="PTHR11918:SF45">
    <property type="entry name" value="THREONYLCARBAMOYLADENOSINE TRNA METHYLTHIOTRANSFERASE"/>
    <property type="match status" value="1"/>
</dbReference>
<keyword evidence="11" id="KW-0411">Iron-sulfur</keyword>
<evidence type="ECO:0000256" key="1">
    <source>
        <dbReference type="ARBA" id="ARBA00001966"/>
    </source>
</evidence>
<comment type="similarity">
    <text evidence="14">Belongs to the methylthiotransferase family. MtaB subfamily.</text>
</comment>
<dbReference type="InterPro" id="IPR038135">
    <property type="entry name" value="Methylthiotransferase_N_sf"/>
</dbReference>
<dbReference type="SMART" id="SM00729">
    <property type="entry name" value="Elp3"/>
    <property type="match status" value="1"/>
</dbReference>
<keyword evidence="9" id="KW-0479">Metal-binding</keyword>
<dbReference type="FunFam" id="3.40.50.12160:FF:000004">
    <property type="entry name" value="Threonylcarbamoyladenosine tRNA methylthiotransferase MtaB"/>
    <property type="match status" value="1"/>
</dbReference>
<keyword evidence="7" id="KW-0949">S-adenosyl-L-methionine</keyword>
<dbReference type="STRING" id="1120989.SAMN02745227_01004"/>
<dbReference type="Pfam" id="PF04055">
    <property type="entry name" value="Radical_SAM"/>
    <property type="match status" value="1"/>
</dbReference>
<protein>
    <recommendedName>
        <fullName evidence="15">Threonylcarbamoyladenosine tRNA methylthiotransferase MtaB</fullName>
        <ecNumber evidence="3">2.8.4.5</ecNumber>
    </recommendedName>
    <alternativeName>
        <fullName evidence="12">tRNA-t(6)A37 methylthiotransferase</fullName>
    </alternativeName>
</protein>
<evidence type="ECO:0000256" key="13">
    <source>
        <dbReference type="ARBA" id="ARBA00051661"/>
    </source>
</evidence>
<dbReference type="SUPFAM" id="SSF102114">
    <property type="entry name" value="Radical SAM enzymes"/>
    <property type="match status" value="1"/>
</dbReference>
<evidence type="ECO:0000313" key="18">
    <source>
        <dbReference type="EMBL" id="SHJ90668.1"/>
    </source>
</evidence>
<sequence length="440" mass="49786">MNKVAFMTLGCKVNQDETESMMDLFKKSGYQVVDFDDKSDIYVINTCTVTQVGSKKSRQMIRRAHRLNPDALIVVTGCYSQTASEEVAKIPGVRLIVGNDQKHNIVKLSEEALNKRKDEKPKILVSQRHELTEFHSLPIATNRQRHRATLKIQEGCDNFCTYCIVPYARGPIRSKPLKDVVEDCKQLVKEGYREIVLTGIHLGSYGKDLSESLSLADVVNSLSELSDLKRLRLSSIEPTDFSVELLTAIKNSNNICNHFHVPLQNGCDKILDLMGRKYNTAYYEKVIETLRSLKKDVAITTDIMVGFPGETEEDFNKTLEFVQKIQFSGIHVFKYSPREGTPASSFPNQVPNSIKDKRSDILTKKALELKQQFNQLFLGKEVDVLFEKAVDDQIEGHTTNYIVVQAYGRKELLGSILPVELLEIRGESVFGRIKGEFNGR</sequence>
<dbReference type="InterPro" id="IPR006467">
    <property type="entry name" value="MiaB-like_bact"/>
</dbReference>
<reference evidence="19" key="1">
    <citation type="submission" date="2016-11" db="EMBL/GenBank/DDBJ databases">
        <authorList>
            <person name="Varghese N."/>
            <person name="Submissions S."/>
        </authorList>
    </citation>
    <scope>NUCLEOTIDE SEQUENCE [LARGE SCALE GENOMIC DNA]</scope>
    <source>
        <strain evidence="19">DSM 14826</strain>
    </source>
</reference>
<evidence type="ECO:0000256" key="4">
    <source>
        <dbReference type="ARBA" id="ARBA00022485"/>
    </source>
</evidence>
<dbReference type="Pfam" id="PF00919">
    <property type="entry name" value="UPF0004"/>
    <property type="match status" value="1"/>
</dbReference>
<comment type="function">
    <text evidence="2">Catalyzes the methylthiolation of N6-threonylcarbamoyladenosine (t(6)A), leading to the formation of 2-methylthio-N6-threonylcarbamoyladenosine (ms(2)t(6)A) at position 37 in tRNAs that read codons beginning with adenine.</text>
</comment>
<dbReference type="PROSITE" id="PS01278">
    <property type="entry name" value="MTTASE_RADICAL"/>
    <property type="match status" value="1"/>
</dbReference>
<dbReference type="Gene3D" id="3.80.30.20">
    <property type="entry name" value="tm_1862 like domain"/>
    <property type="match status" value="1"/>
</dbReference>
<proteinExistence type="inferred from homology"/>
<dbReference type="Proteomes" id="UP000243547">
    <property type="component" value="Unassembled WGS sequence"/>
</dbReference>
<name>A0A1M6N4R5_9FIRM</name>
<dbReference type="NCBIfam" id="TIGR01579">
    <property type="entry name" value="MiaB-like-C"/>
    <property type="match status" value="1"/>
</dbReference>
<evidence type="ECO:0000256" key="2">
    <source>
        <dbReference type="ARBA" id="ARBA00002399"/>
    </source>
</evidence>
<dbReference type="InterPro" id="IPR013848">
    <property type="entry name" value="Methylthiotransferase_N"/>
</dbReference>
<evidence type="ECO:0000256" key="3">
    <source>
        <dbReference type="ARBA" id="ARBA00013273"/>
    </source>
</evidence>
<gene>
    <name evidence="18" type="ORF">SAMN02745227_01004</name>
</gene>
<keyword evidence="4" id="KW-0004">4Fe-4S</keyword>
<feature type="domain" description="Radical SAM core" evidence="17">
    <location>
        <begin position="142"/>
        <end position="374"/>
    </location>
</feature>
<comment type="cofactor">
    <cofactor evidence="1">
        <name>[4Fe-4S] cluster</name>
        <dbReference type="ChEBI" id="CHEBI:49883"/>
    </cofactor>
</comment>
<dbReference type="SFLD" id="SFLDG01061">
    <property type="entry name" value="methylthiotransferase"/>
    <property type="match status" value="1"/>
</dbReference>
<dbReference type="InterPro" id="IPR058240">
    <property type="entry name" value="rSAM_sf"/>
</dbReference>
<keyword evidence="6 18" id="KW-0808">Transferase</keyword>
<evidence type="ECO:0000256" key="6">
    <source>
        <dbReference type="ARBA" id="ARBA00022679"/>
    </source>
</evidence>
<dbReference type="InterPro" id="IPR020612">
    <property type="entry name" value="Methylthiotransferase_CS"/>
</dbReference>
<keyword evidence="8" id="KW-0819">tRNA processing</keyword>
<dbReference type="InterPro" id="IPR006638">
    <property type="entry name" value="Elp3/MiaA/NifB-like_rSAM"/>
</dbReference>
<dbReference type="PROSITE" id="PS51918">
    <property type="entry name" value="RADICAL_SAM"/>
    <property type="match status" value="1"/>
</dbReference>
<evidence type="ECO:0000256" key="14">
    <source>
        <dbReference type="ARBA" id="ARBA00061574"/>
    </source>
</evidence>
<comment type="catalytic activity">
    <reaction evidence="13">
        <text>N(6)-L-threonylcarbamoyladenosine(37) in tRNA + (sulfur carrier)-SH + AH2 + 2 S-adenosyl-L-methionine = 2-methylsulfanyl-N(6)-L-threonylcarbamoyladenosine(37) in tRNA + (sulfur carrier)-H + 5'-deoxyadenosine + L-methionine + A + S-adenosyl-L-homocysteine + 2 H(+)</text>
        <dbReference type="Rhea" id="RHEA:37075"/>
        <dbReference type="Rhea" id="RHEA-COMP:10163"/>
        <dbReference type="Rhea" id="RHEA-COMP:11092"/>
        <dbReference type="Rhea" id="RHEA-COMP:14737"/>
        <dbReference type="Rhea" id="RHEA-COMP:14739"/>
        <dbReference type="ChEBI" id="CHEBI:13193"/>
        <dbReference type="ChEBI" id="CHEBI:15378"/>
        <dbReference type="ChEBI" id="CHEBI:17319"/>
        <dbReference type="ChEBI" id="CHEBI:17499"/>
        <dbReference type="ChEBI" id="CHEBI:29917"/>
        <dbReference type="ChEBI" id="CHEBI:57844"/>
        <dbReference type="ChEBI" id="CHEBI:57856"/>
        <dbReference type="ChEBI" id="CHEBI:59789"/>
        <dbReference type="ChEBI" id="CHEBI:64428"/>
        <dbReference type="ChEBI" id="CHEBI:74418"/>
        <dbReference type="ChEBI" id="CHEBI:74420"/>
        <dbReference type="EC" id="2.8.4.5"/>
    </reaction>
</comment>
<evidence type="ECO:0000256" key="15">
    <source>
        <dbReference type="ARBA" id="ARBA00069898"/>
    </source>
</evidence>
<evidence type="ECO:0000313" key="19">
    <source>
        <dbReference type="Proteomes" id="UP000243547"/>
    </source>
</evidence>
<keyword evidence="19" id="KW-1185">Reference proteome</keyword>
<dbReference type="InterPro" id="IPR023404">
    <property type="entry name" value="rSAM_horseshoe"/>
</dbReference>
<dbReference type="EC" id="2.8.4.5" evidence="3"/>
<dbReference type="AlphaFoldDB" id="A0A1M6N4R5"/>
<keyword evidence="10" id="KW-0408">Iron</keyword>
<dbReference type="GO" id="GO:0046872">
    <property type="term" value="F:metal ion binding"/>
    <property type="evidence" value="ECO:0007669"/>
    <property type="project" value="UniProtKB-KW"/>
</dbReference>
<evidence type="ECO:0000256" key="10">
    <source>
        <dbReference type="ARBA" id="ARBA00023004"/>
    </source>
</evidence>
<dbReference type="GO" id="GO:0035598">
    <property type="term" value="F:tRNA (N(6)-L-threonylcarbamoyladenosine(37)-C(2))-methylthiotransferase activity"/>
    <property type="evidence" value="ECO:0007669"/>
    <property type="project" value="UniProtKB-EC"/>
</dbReference>
<dbReference type="SFLD" id="SFLDG01082">
    <property type="entry name" value="B12-binding_domain_containing"/>
    <property type="match status" value="1"/>
</dbReference>
<organism evidence="18 19">
    <name type="scientific">Anaerobranca californiensis DSM 14826</name>
    <dbReference type="NCBI Taxonomy" id="1120989"/>
    <lineage>
        <taxon>Bacteria</taxon>
        <taxon>Bacillati</taxon>
        <taxon>Bacillota</taxon>
        <taxon>Clostridia</taxon>
        <taxon>Eubacteriales</taxon>
        <taxon>Proteinivoracaceae</taxon>
        <taxon>Anaerobranca</taxon>
    </lineage>
</organism>
<keyword evidence="5" id="KW-0963">Cytoplasm</keyword>
<dbReference type="RefSeq" id="WP_072906820.1">
    <property type="nucleotide sequence ID" value="NZ_FRAI01000009.1"/>
</dbReference>
<dbReference type="SFLD" id="SFLDF00295">
    <property type="entry name" value="threonylcarbamoyladenosine_tRN"/>
    <property type="match status" value="1"/>
</dbReference>
<dbReference type="InterPro" id="IPR007197">
    <property type="entry name" value="rSAM"/>
</dbReference>
<evidence type="ECO:0000259" key="17">
    <source>
        <dbReference type="PROSITE" id="PS51918"/>
    </source>
</evidence>
<dbReference type="SFLD" id="SFLDS00029">
    <property type="entry name" value="Radical_SAM"/>
    <property type="match status" value="1"/>
</dbReference>
<evidence type="ECO:0000256" key="11">
    <source>
        <dbReference type="ARBA" id="ARBA00023014"/>
    </source>
</evidence>
<dbReference type="InterPro" id="IPR005839">
    <property type="entry name" value="Methylthiotransferase"/>
</dbReference>
<feature type="domain" description="MTTase N-terminal" evidence="16">
    <location>
        <begin position="2"/>
        <end position="114"/>
    </location>
</feature>
<dbReference type="PANTHER" id="PTHR11918">
    <property type="entry name" value="RADICAL SAM PROTEINS"/>
    <property type="match status" value="1"/>
</dbReference>
<dbReference type="PROSITE" id="PS51449">
    <property type="entry name" value="MTTASE_N"/>
    <property type="match status" value="1"/>
</dbReference>